<evidence type="ECO:0000313" key="1">
    <source>
        <dbReference type="EMBL" id="ASU35440.1"/>
    </source>
</evidence>
<dbReference type="KEGG" id="muc:MuYL_3555"/>
<sequence>MNRISLLLIIQLAFVTLSFSQSVVAGRNIKLPEDSVILIKSLNNLIEKRSGIDPDFQIETSALLDEMEGMKFKLVNISPIDSLDFLIQLSSFEDGTFRSSFKLIAKTQGKAYFFSSPLRRNTLNWKIKKTGDFVLYRNSKEKTPLLYRYIRTAQSFDRKLKAPVYVTKVYYHDNFTDLMGLLGEEYKIAYNGIGSLNKSWYHEGACIILIGARTNDVVAFDLHDLWHDRLHHIVNVEIINRPIDEACAYLYGGSWGIYTWDDILQNFKQYMGADHNWLKAFDEHRKFGGVRTPLYADYVLDALICQKIEKEQGFANVITFLSCGKKEAGNANYFKALEKITGITRANFNVQLEKLVH</sequence>
<dbReference type="AlphaFoldDB" id="A0A223P094"/>
<name>A0A223P094_9SPHI</name>
<gene>
    <name evidence="1" type="ORF">MuYL_3555</name>
</gene>
<evidence type="ECO:0000313" key="2">
    <source>
        <dbReference type="Proteomes" id="UP000215002"/>
    </source>
</evidence>
<dbReference type="Proteomes" id="UP000215002">
    <property type="component" value="Chromosome"/>
</dbReference>
<dbReference type="EMBL" id="CP022743">
    <property type="protein sequence ID" value="ASU35440.1"/>
    <property type="molecule type" value="Genomic_DNA"/>
</dbReference>
<reference evidence="1 2" key="1">
    <citation type="submission" date="2017-08" db="EMBL/GenBank/DDBJ databases">
        <title>Complete genome sequence of Mucilaginibacter sp. strain BJC16-A31.</title>
        <authorList>
            <consortium name="Henan University of Science and Technology"/>
            <person name="You X."/>
        </authorList>
    </citation>
    <scope>NUCLEOTIDE SEQUENCE [LARGE SCALE GENOMIC DNA]</scope>
    <source>
        <strain evidence="1 2">BJC16-A31</strain>
    </source>
</reference>
<proteinExistence type="predicted"/>
<organism evidence="1 2">
    <name type="scientific">Mucilaginibacter xinganensis</name>
    <dbReference type="NCBI Taxonomy" id="1234841"/>
    <lineage>
        <taxon>Bacteria</taxon>
        <taxon>Pseudomonadati</taxon>
        <taxon>Bacteroidota</taxon>
        <taxon>Sphingobacteriia</taxon>
        <taxon>Sphingobacteriales</taxon>
        <taxon>Sphingobacteriaceae</taxon>
        <taxon>Mucilaginibacter</taxon>
    </lineage>
</organism>
<accession>A0A223P094</accession>
<dbReference type="OrthoDB" id="788878at2"/>
<keyword evidence="2" id="KW-1185">Reference proteome</keyword>
<protein>
    <submittedName>
        <fullName evidence="1">Uncharacterized protein</fullName>
    </submittedName>
</protein>
<dbReference type="RefSeq" id="WP_094571622.1">
    <property type="nucleotide sequence ID" value="NZ_CP022743.1"/>
</dbReference>